<keyword evidence="5" id="KW-1185">Reference proteome</keyword>
<dbReference type="RefSeq" id="WP_079636989.1">
    <property type="nucleotide sequence ID" value="NZ_FUYP01000002.1"/>
</dbReference>
<dbReference type="EMBL" id="FUYP01000002">
    <property type="protein sequence ID" value="SKB28445.1"/>
    <property type="molecule type" value="Genomic_DNA"/>
</dbReference>
<dbReference type="AlphaFoldDB" id="A0A1T5A0Q5"/>
<dbReference type="CDD" id="cd07341">
    <property type="entry name" value="M56_BlaR1_MecR1_like"/>
    <property type="match status" value="1"/>
</dbReference>
<dbReference type="OrthoDB" id="1628901at2"/>
<evidence type="ECO:0000256" key="2">
    <source>
        <dbReference type="SAM" id="Phobius"/>
    </source>
</evidence>
<keyword evidence="2" id="KW-0812">Transmembrane</keyword>
<dbReference type="PANTHER" id="PTHR34978:SF3">
    <property type="entry name" value="SLR0241 PROTEIN"/>
    <property type="match status" value="1"/>
</dbReference>
<feature type="domain" description="Peptidase M56" evidence="3">
    <location>
        <begin position="13"/>
        <end position="285"/>
    </location>
</feature>
<feature type="compositionally biased region" description="Pro residues" evidence="1">
    <location>
        <begin position="328"/>
        <end position="347"/>
    </location>
</feature>
<keyword evidence="2" id="KW-1133">Transmembrane helix</keyword>
<dbReference type="Proteomes" id="UP000190044">
    <property type="component" value="Unassembled WGS sequence"/>
</dbReference>
<evidence type="ECO:0000313" key="5">
    <source>
        <dbReference type="Proteomes" id="UP000190044"/>
    </source>
</evidence>
<feature type="transmembrane region" description="Helical" evidence="2">
    <location>
        <begin position="296"/>
        <end position="317"/>
    </location>
</feature>
<name>A0A1T5A0Q5_9SPHN</name>
<reference evidence="5" key="1">
    <citation type="submission" date="2017-02" db="EMBL/GenBank/DDBJ databases">
        <authorList>
            <person name="Varghese N."/>
            <person name="Submissions S."/>
        </authorList>
    </citation>
    <scope>NUCLEOTIDE SEQUENCE [LARGE SCALE GENOMIC DNA]</scope>
    <source>
        <strain evidence="5">R11H</strain>
    </source>
</reference>
<dbReference type="PANTHER" id="PTHR34978">
    <property type="entry name" value="POSSIBLE SENSOR-TRANSDUCER PROTEIN BLAR"/>
    <property type="match status" value="1"/>
</dbReference>
<dbReference type="InterPro" id="IPR008756">
    <property type="entry name" value="Peptidase_M56"/>
</dbReference>
<evidence type="ECO:0000259" key="3">
    <source>
        <dbReference type="Pfam" id="PF05569"/>
    </source>
</evidence>
<feature type="transmembrane region" description="Helical" evidence="2">
    <location>
        <begin position="39"/>
        <end position="58"/>
    </location>
</feature>
<feature type="region of interest" description="Disordered" evidence="1">
    <location>
        <begin position="322"/>
        <end position="347"/>
    </location>
</feature>
<evidence type="ECO:0000256" key="1">
    <source>
        <dbReference type="SAM" id="MobiDB-lite"/>
    </source>
</evidence>
<accession>A0A1T5A0Q5</accession>
<organism evidence="4 5">
    <name type="scientific">Sphingopyxis flava</name>
    <dbReference type="NCBI Taxonomy" id="1507287"/>
    <lineage>
        <taxon>Bacteria</taxon>
        <taxon>Pseudomonadati</taxon>
        <taxon>Pseudomonadota</taxon>
        <taxon>Alphaproteobacteria</taxon>
        <taxon>Sphingomonadales</taxon>
        <taxon>Sphingomonadaceae</taxon>
        <taxon>Sphingopyxis</taxon>
    </lineage>
</organism>
<proteinExistence type="predicted"/>
<gene>
    <name evidence="4" type="ORF">SAMN06295937_100255</name>
</gene>
<dbReference type="Pfam" id="PF05569">
    <property type="entry name" value="Peptidase_M56"/>
    <property type="match status" value="1"/>
</dbReference>
<evidence type="ECO:0000313" key="4">
    <source>
        <dbReference type="EMBL" id="SKB28445.1"/>
    </source>
</evidence>
<feature type="transmembrane region" description="Helical" evidence="2">
    <location>
        <begin position="104"/>
        <end position="125"/>
    </location>
</feature>
<keyword evidence="2" id="KW-0472">Membrane</keyword>
<sequence length="563" mass="59769">MSAAVLMEAWGDTMLTTAILVGAVLMIRKPFMRRFGPRLTYALWTIPALRFVLPPLPFADPVAAPMTAAPAIPEGEIVIAMTTAHHGAAASDVIPGASLAFADALPLLFLAWLAGALAILARAMLAHRRFKSEVLTRGVDLEPLGGIRLVMSGAVDGPVAFGLVRRFVAVPRDFFARYAPEERALAIDHELAHHRHGDLWANAAALVLLASQWFNPLAWRAIRAFRFDQEAACDARVLVMAEGQARGPRTASYATAIAKAAVGSRLALAAPMASQDNLQERLTMLTQQNISRRRTLAGRLLVGGAAIAALAATATLVPTATAQSGDLPVPPAPPAPPEAVTPPPPPAPPVPPEAIEGAQHMLIISSEEDGEGGKADGERRQRTRVVVRGEGEGMEGEIDSPAPGRFAFRMPGGLTRDDILSTLKEQGVTGAQAEAIADKLEAKRHAGLRTAMAPLPPMPPIPPMPTVDWKRGDGRAMAFAHCGPGQTPVPLVDRGDSDGKKRSRVLMVRCGDAADLSGQLSALRKARDRFAQGGAPDHMSAETRAKIIADMDRAIADLEREKE</sequence>
<feature type="transmembrane region" description="Helical" evidence="2">
    <location>
        <begin position="6"/>
        <end position="27"/>
    </location>
</feature>
<protein>
    <submittedName>
        <fullName evidence="4">Signal transducer regulating beta-lactamase production, contains metallopeptidase domain</fullName>
    </submittedName>
</protein>
<dbReference type="InterPro" id="IPR052173">
    <property type="entry name" value="Beta-lactam_resp_regulator"/>
</dbReference>